<evidence type="ECO:0000256" key="1">
    <source>
        <dbReference type="SAM" id="Phobius"/>
    </source>
</evidence>
<evidence type="ECO:0000313" key="2">
    <source>
        <dbReference type="EMBL" id="KAG8364430.1"/>
    </source>
</evidence>
<keyword evidence="1" id="KW-0472">Membrane</keyword>
<feature type="transmembrane region" description="Helical" evidence="1">
    <location>
        <begin position="73"/>
        <end position="92"/>
    </location>
</feature>
<organism evidence="2 3">
    <name type="scientific">Buddleja alternifolia</name>
    <dbReference type="NCBI Taxonomy" id="168488"/>
    <lineage>
        <taxon>Eukaryota</taxon>
        <taxon>Viridiplantae</taxon>
        <taxon>Streptophyta</taxon>
        <taxon>Embryophyta</taxon>
        <taxon>Tracheophyta</taxon>
        <taxon>Spermatophyta</taxon>
        <taxon>Magnoliopsida</taxon>
        <taxon>eudicotyledons</taxon>
        <taxon>Gunneridae</taxon>
        <taxon>Pentapetalae</taxon>
        <taxon>asterids</taxon>
        <taxon>lamiids</taxon>
        <taxon>Lamiales</taxon>
        <taxon>Scrophulariaceae</taxon>
        <taxon>Buddlejeae</taxon>
        <taxon>Buddleja</taxon>
    </lineage>
</organism>
<sequence length="98" mass="11026">MIALKTMSYTSLKDVLPASPPSAVSPMTCRKDSWREIPIKDPLLQHAAWAYLQPMAAARGEDGRWWRKLQEKICGLFGCLNGVVLLVFDGWFPEQGFS</sequence>
<dbReference type="PANTHER" id="PTHR34569">
    <property type="entry name" value="EXPRESSED PROTEIN"/>
    <property type="match status" value="1"/>
</dbReference>
<keyword evidence="3" id="KW-1185">Reference proteome</keyword>
<dbReference type="Proteomes" id="UP000826271">
    <property type="component" value="Unassembled WGS sequence"/>
</dbReference>
<evidence type="ECO:0000313" key="3">
    <source>
        <dbReference type="Proteomes" id="UP000826271"/>
    </source>
</evidence>
<name>A0AAV6W6Z6_9LAMI</name>
<keyword evidence="1" id="KW-1133">Transmembrane helix</keyword>
<accession>A0AAV6W6Z6</accession>
<dbReference type="PANTHER" id="PTHR34569:SF21">
    <property type="match status" value="1"/>
</dbReference>
<gene>
    <name evidence="2" type="ORF">BUALT_Bualt19G0128000</name>
</gene>
<comment type="caution">
    <text evidence="2">The sequence shown here is derived from an EMBL/GenBank/DDBJ whole genome shotgun (WGS) entry which is preliminary data.</text>
</comment>
<protein>
    <submittedName>
        <fullName evidence="2">Uncharacterized protein</fullName>
    </submittedName>
</protein>
<reference evidence="2" key="1">
    <citation type="submission" date="2019-10" db="EMBL/GenBank/DDBJ databases">
        <authorList>
            <person name="Zhang R."/>
            <person name="Pan Y."/>
            <person name="Wang J."/>
            <person name="Ma R."/>
            <person name="Yu S."/>
        </authorList>
    </citation>
    <scope>NUCLEOTIDE SEQUENCE</scope>
    <source>
        <strain evidence="2">LA-IB0</strain>
        <tissue evidence="2">Leaf</tissue>
    </source>
</reference>
<proteinExistence type="predicted"/>
<keyword evidence="1" id="KW-0812">Transmembrane</keyword>
<dbReference type="AlphaFoldDB" id="A0AAV6W6Z6"/>
<dbReference type="EMBL" id="WHWC01000019">
    <property type="protein sequence ID" value="KAG8364430.1"/>
    <property type="molecule type" value="Genomic_DNA"/>
</dbReference>